<evidence type="ECO:0000256" key="2">
    <source>
        <dbReference type="ARBA" id="ARBA00006247"/>
    </source>
</evidence>
<dbReference type="RefSeq" id="WP_136011775.1">
    <property type="nucleotide sequence ID" value="NZ_SRYE01000001.1"/>
</dbReference>
<dbReference type="SUPFAM" id="SSF53187">
    <property type="entry name" value="Zn-dependent exopeptidases"/>
    <property type="match status" value="1"/>
</dbReference>
<evidence type="ECO:0000256" key="1">
    <source>
        <dbReference type="ARBA" id="ARBA00001947"/>
    </source>
</evidence>
<dbReference type="InterPro" id="IPR050072">
    <property type="entry name" value="Peptidase_M20A"/>
</dbReference>
<dbReference type="InterPro" id="IPR036264">
    <property type="entry name" value="Bact_exopeptidase_dim_dom"/>
</dbReference>
<dbReference type="Pfam" id="PF01546">
    <property type="entry name" value="Peptidase_M20"/>
    <property type="match status" value="1"/>
</dbReference>
<evidence type="ECO:0000256" key="7">
    <source>
        <dbReference type="ARBA" id="ARBA00022997"/>
    </source>
</evidence>
<proteinExistence type="inferred from homology"/>
<sequence length="462" mass="48913">MAIPEDVARYIDEVWPQVLDDIAALVAVDSVEDLGAAAPGSPFGPGPRQALDVALGIASRLGLESHDLDGYIGYADLPGASDEVLATIAHVDVVPAGPGWAGDPFKMERRDGYLMGRGVIDDKGPFVLSLWAAEYFKRRGLKLPRTLRCIVGVNEETEMADVPTYLERMGEPWFLFTPDAEFPVGCGEKGVFVTEFTSGPIAGGTLVSLEAGTVHNAIPGEARAVVRKAPEDCPEFPGITLRALEDGATQVLAQGVGGHASIPAGTVNALGVLASYLLANQLYDQAEQGAFLGFLQSLMNTSGAALGLAATDERFDPLTLVCGVAKTHDQRFTLSVDVRFPPSVTSEHIHSQLFAAAERAGLATAKPHVKEPFYLDPTSPEIEALLAAYSKVTGTPAKAFTMGGGTYARKFAHGVSFGPEEDDPNKPEWAGSMHGPNEAVSEASLKRALAIYIDAIGRLMNL</sequence>
<dbReference type="InterPro" id="IPR010964">
    <property type="entry name" value="M20A_pepV-rel"/>
</dbReference>
<comment type="cofactor">
    <cofactor evidence="1">
        <name>Zn(2+)</name>
        <dbReference type="ChEBI" id="CHEBI:29105"/>
    </cofactor>
</comment>
<dbReference type="GO" id="GO:0016805">
    <property type="term" value="F:dipeptidase activity"/>
    <property type="evidence" value="ECO:0007669"/>
    <property type="project" value="UniProtKB-KW"/>
</dbReference>
<dbReference type="Proteomes" id="UP000310263">
    <property type="component" value="Unassembled WGS sequence"/>
</dbReference>
<reference evidence="10 11" key="1">
    <citation type="submission" date="2019-04" db="EMBL/GenBank/DDBJ databases">
        <title>Microbes associate with the intestines of laboratory mice.</title>
        <authorList>
            <person name="Navarre W."/>
            <person name="Wong E."/>
            <person name="Huang K."/>
            <person name="Tropini C."/>
            <person name="Ng K."/>
            <person name="Yu B."/>
        </authorList>
    </citation>
    <scope>NUCLEOTIDE SEQUENCE [LARGE SCALE GENOMIC DNA]</scope>
    <source>
        <strain evidence="10 11">NM07_P-09</strain>
    </source>
</reference>
<evidence type="ECO:0000256" key="5">
    <source>
        <dbReference type="ARBA" id="ARBA00022801"/>
    </source>
</evidence>
<evidence type="ECO:0000256" key="4">
    <source>
        <dbReference type="ARBA" id="ARBA00022723"/>
    </source>
</evidence>
<keyword evidence="4" id="KW-0479">Metal-binding</keyword>
<dbReference type="GO" id="GO:0008270">
    <property type="term" value="F:zinc ion binding"/>
    <property type="evidence" value="ECO:0007669"/>
    <property type="project" value="InterPro"/>
</dbReference>
<dbReference type="SUPFAM" id="SSF55031">
    <property type="entry name" value="Bacterial exopeptidase dimerisation domain"/>
    <property type="match status" value="1"/>
</dbReference>
<comment type="caution">
    <text evidence="10">The sequence shown here is derived from an EMBL/GenBank/DDBJ whole genome shotgun (WGS) entry which is preliminary data.</text>
</comment>
<evidence type="ECO:0000313" key="10">
    <source>
        <dbReference type="EMBL" id="TGY63149.1"/>
    </source>
</evidence>
<keyword evidence="3" id="KW-0645">Protease</keyword>
<accession>A0A4S2F2H7</accession>
<evidence type="ECO:0000256" key="3">
    <source>
        <dbReference type="ARBA" id="ARBA00022670"/>
    </source>
</evidence>
<keyword evidence="7" id="KW-0224">Dipeptidase</keyword>
<keyword evidence="8" id="KW-0482">Metalloprotease</keyword>
<keyword evidence="6" id="KW-0862">Zinc</keyword>
<evidence type="ECO:0000256" key="9">
    <source>
        <dbReference type="SAM" id="MobiDB-lite"/>
    </source>
</evidence>
<evidence type="ECO:0000256" key="8">
    <source>
        <dbReference type="ARBA" id="ARBA00023049"/>
    </source>
</evidence>
<comment type="similarity">
    <text evidence="2">Belongs to the peptidase M20A family.</text>
</comment>
<dbReference type="OrthoDB" id="7055905at2"/>
<dbReference type="GO" id="GO:0006508">
    <property type="term" value="P:proteolysis"/>
    <property type="evidence" value="ECO:0007669"/>
    <property type="project" value="UniProtKB-KW"/>
</dbReference>
<organism evidence="10 11">
    <name type="scientific">Muricaecibacterium torontonense</name>
    <dbReference type="NCBI Taxonomy" id="3032871"/>
    <lineage>
        <taxon>Bacteria</taxon>
        <taxon>Bacillati</taxon>
        <taxon>Actinomycetota</taxon>
        <taxon>Coriobacteriia</taxon>
        <taxon>Coriobacteriales</taxon>
        <taxon>Atopobiaceae</taxon>
        <taxon>Muricaecibacterium</taxon>
    </lineage>
</organism>
<name>A0A4S2F2H7_9ACTN</name>
<dbReference type="EMBL" id="SRYE01000001">
    <property type="protein sequence ID" value="TGY63149.1"/>
    <property type="molecule type" value="Genomic_DNA"/>
</dbReference>
<dbReference type="AlphaFoldDB" id="A0A4S2F2H7"/>
<gene>
    <name evidence="10" type="ORF">E5334_01175</name>
</gene>
<dbReference type="PANTHER" id="PTHR43808">
    <property type="entry name" value="ACETYLORNITHINE DEACETYLASE"/>
    <property type="match status" value="1"/>
</dbReference>
<dbReference type="PANTHER" id="PTHR43808:SF31">
    <property type="entry name" value="N-ACETYL-L-CITRULLINE DEACETYLASE"/>
    <property type="match status" value="1"/>
</dbReference>
<evidence type="ECO:0000256" key="6">
    <source>
        <dbReference type="ARBA" id="ARBA00022833"/>
    </source>
</evidence>
<dbReference type="GO" id="GO:0006526">
    <property type="term" value="P:L-arginine biosynthetic process"/>
    <property type="evidence" value="ECO:0007669"/>
    <property type="project" value="TreeGrafter"/>
</dbReference>
<dbReference type="GO" id="GO:0008777">
    <property type="term" value="F:acetylornithine deacetylase activity"/>
    <property type="evidence" value="ECO:0007669"/>
    <property type="project" value="TreeGrafter"/>
</dbReference>
<evidence type="ECO:0000313" key="11">
    <source>
        <dbReference type="Proteomes" id="UP000310263"/>
    </source>
</evidence>
<keyword evidence="11" id="KW-1185">Reference proteome</keyword>
<dbReference type="Gene3D" id="3.40.630.10">
    <property type="entry name" value="Zn peptidases"/>
    <property type="match status" value="1"/>
</dbReference>
<feature type="region of interest" description="Disordered" evidence="9">
    <location>
        <begin position="417"/>
        <end position="436"/>
    </location>
</feature>
<dbReference type="NCBIfam" id="TIGR01887">
    <property type="entry name" value="dipeptidaselike"/>
    <property type="match status" value="1"/>
</dbReference>
<dbReference type="GO" id="GO:0008237">
    <property type="term" value="F:metallopeptidase activity"/>
    <property type="evidence" value="ECO:0007669"/>
    <property type="project" value="UniProtKB-KW"/>
</dbReference>
<dbReference type="Gene3D" id="3.30.70.360">
    <property type="match status" value="2"/>
</dbReference>
<protein>
    <submittedName>
        <fullName evidence="10">M20 family peptidase</fullName>
    </submittedName>
</protein>
<dbReference type="InterPro" id="IPR002933">
    <property type="entry name" value="Peptidase_M20"/>
</dbReference>
<keyword evidence="5" id="KW-0378">Hydrolase</keyword>